<organism evidence="2 3">
    <name type="scientific">Dreissena polymorpha</name>
    <name type="common">Zebra mussel</name>
    <name type="synonym">Mytilus polymorpha</name>
    <dbReference type="NCBI Taxonomy" id="45954"/>
    <lineage>
        <taxon>Eukaryota</taxon>
        <taxon>Metazoa</taxon>
        <taxon>Spiralia</taxon>
        <taxon>Lophotrochozoa</taxon>
        <taxon>Mollusca</taxon>
        <taxon>Bivalvia</taxon>
        <taxon>Autobranchia</taxon>
        <taxon>Heteroconchia</taxon>
        <taxon>Euheterodonta</taxon>
        <taxon>Imparidentia</taxon>
        <taxon>Neoheterodontei</taxon>
        <taxon>Myida</taxon>
        <taxon>Dreissenoidea</taxon>
        <taxon>Dreissenidae</taxon>
        <taxon>Dreissena</taxon>
    </lineage>
</organism>
<proteinExistence type="predicted"/>
<comment type="caution">
    <text evidence="2">The sequence shown here is derived from an EMBL/GenBank/DDBJ whole genome shotgun (WGS) entry which is preliminary data.</text>
</comment>
<dbReference type="Proteomes" id="UP000828390">
    <property type="component" value="Unassembled WGS sequence"/>
</dbReference>
<accession>A0A9D4BWE1</accession>
<feature type="compositionally biased region" description="Low complexity" evidence="1">
    <location>
        <begin position="67"/>
        <end position="79"/>
    </location>
</feature>
<feature type="region of interest" description="Disordered" evidence="1">
    <location>
        <begin position="1"/>
        <end position="37"/>
    </location>
</feature>
<dbReference type="AlphaFoldDB" id="A0A9D4BWE1"/>
<feature type="region of interest" description="Disordered" evidence="1">
    <location>
        <begin position="61"/>
        <end position="87"/>
    </location>
</feature>
<evidence type="ECO:0000256" key="1">
    <source>
        <dbReference type="SAM" id="MobiDB-lite"/>
    </source>
</evidence>
<protein>
    <submittedName>
        <fullName evidence="2">Uncharacterized protein</fullName>
    </submittedName>
</protein>
<reference evidence="2" key="2">
    <citation type="submission" date="2020-11" db="EMBL/GenBank/DDBJ databases">
        <authorList>
            <person name="McCartney M.A."/>
            <person name="Auch B."/>
            <person name="Kono T."/>
            <person name="Mallez S."/>
            <person name="Becker A."/>
            <person name="Gohl D.M."/>
            <person name="Silverstein K.A.T."/>
            <person name="Koren S."/>
            <person name="Bechman K.B."/>
            <person name="Herman A."/>
            <person name="Abrahante J.E."/>
            <person name="Garbe J."/>
        </authorList>
    </citation>
    <scope>NUCLEOTIDE SEQUENCE</scope>
    <source>
        <strain evidence="2">Duluth1</strain>
        <tissue evidence="2">Whole animal</tissue>
    </source>
</reference>
<evidence type="ECO:0000313" key="3">
    <source>
        <dbReference type="Proteomes" id="UP000828390"/>
    </source>
</evidence>
<gene>
    <name evidence="2" type="ORF">DPMN_071671</name>
</gene>
<evidence type="ECO:0000313" key="2">
    <source>
        <dbReference type="EMBL" id="KAH3711994.1"/>
    </source>
</evidence>
<reference evidence="2" key="1">
    <citation type="journal article" date="2019" name="bioRxiv">
        <title>The Genome of the Zebra Mussel, Dreissena polymorpha: A Resource for Invasive Species Research.</title>
        <authorList>
            <person name="McCartney M.A."/>
            <person name="Auch B."/>
            <person name="Kono T."/>
            <person name="Mallez S."/>
            <person name="Zhang Y."/>
            <person name="Obille A."/>
            <person name="Becker A."/>
            <person name="Abrahante J.E."/>
            <person name="Garbe J."/>
            <person name="Badalamenti J.P."/>
            <person name="Herman A."/>
            <person name="Mangelson H."/>
            <person name="Liachko I."/>
            <person name="Sullivan S."/>
            <person name="Sone E.D."/>
            <person name="Koren S."/>
            <person name="Silverstein K.A.T."/>
            <person name="Beckman K.B."/>
            <person name="Gohl D.M."/>
        </authorList>
    </citation>
    <scope>NUCLEOTIDE SEQUENCE</scope>
    <source>
        <strain evidence="2">Duluth1</strain>
        <tissue evidence="2">Whole animal</tissue>
    </source>
</reference>
<name>A0A9D4BWE1_DREPO</name>
<feature type="region of interest" description="Disordered" evidence="1">
    <location>
        <begin position="130"/>
        <end position="168"/>
    </location>
</feature>
<keyword evidence="3" id="KW-1185">Reference proteome</keyword>
<dbReference type="EMBL" id="JAIWYP010000014">
    <property type="protein sequence ID" value="KAH3711994.1"/>
    <property type="molecule type" value="Genomic_DNA"/>
</dbReference>
<sequence length="168" mass="18526">MKRSFSSKETSMTETPKIKRAMFRPGDISIDSESGAPYSATRITDDTSITPVVPVTVTPQTINDNMTKTPSTTKQTTPPANGPSCSQTHKHAPAIWLTFCLTTVAVIFPREKAKAIGEAFIKLLGSERVRPLKGVRKKPPPEETPFAKNGRAEETPFHSLHTWKKPPR</sequence>